<dbReference type="OrthoDB" id="9763405at2"/>
<sequence length="615" mass="68848">MISIRTALLGAVAALPLAACTTMQNEAPATASATDASGTPEAREPATAHDRLFAVFAAADEANLANNPLNALFRGDMRYADRLGNYYTPEYNDTERANARKALAALQRIDRDTLNETDQIAYDVFAYDQSEKLKNLTPEILALTEVRPINHFTGFHTFYPTFASGKGAAPFRTLEDYENNLKRHKDYVALTDRGIALMREGMASGVVETKLTIRNVIEQLDTQLAQPVEESPYWGPVKQFPDSFSDADKQRLTAEYRDVIANQLYPANRRMRDFLKSTYLPAARDSVGLSQMKGGAALYKQMIEQTTTLPLSPDYLHNLGLSEVSRIKNEMEKVKAEVGFDGSLQEFFDFIRTDPQFKPKSREDLTQRYYAIGKAVDEKIPAFFSKTPEAPLEIRPYEPFREKFEAGGSYQPGTPDGSRPGIFYFNAYDLPSRTTPGETTLYLHEGAPGHHFQISLAQENDALPSFMRFGGNTAYVEGWGLYAETLGYPMGFYDDPYQRFGTLDDEMLRAMRLVVDTGLHAKGWTRDQAIEYMLANSGMGRTDATAEVERYIAMPSQALAYKVGALKIQELRDKAKAALGDRFDIREFHEQVLGTGALPLPVLEEKIDRWIASES</sequence>
<feature type="chain" id="PRO_5019458828" evidence="1">
    <location>
        <begin position="19"/>
        <end position="615"/>
    </location>
</feature>
<name>A0A420EBY8_9SPHN</name>
<dbReference type="RefSeq" id="WP_120325789.1">
    <property type="nucleotide sequence ID" value="NZ_RAPF01000011.1"/>
</dbReference>
<comment type="caution">
    <text evidence="2">The sequence shown here is derived from an EMBL/GenBank/DDBJ whole genome shotgun (WGS) entry which is preliminary data.</text>
</comment>
<dbReference type="AlphaFoldDB" id="A0A420EBY8"/>
<feature type="signal peptide" evidence="1">
    <location>
        <begin position="1"/>
        <end position="18"/>
    </location>
</feature>
<dbReference type="Pfam" id="PF05960">
    <property type="entry name" value="DUF885"/>
    <property type="match status" value="1"/>
</dbReference>
<proteinExistence type="predicted"/>
<keyword evidence="1" id="KW-0732">Signal</keyword>
<gene>
    <name evidence="2" type="ORF">D6851_15410</name>
</gene>
<accession>A0A420EBY8</accession>
<dbReference type="InterPro" id="IPR010281">
    <property type="entry name" value="DUF885"/>
</dbReference>
<dbReference type="PANTHER" id="PTHR33361:SF16">
    <property type="entry name" value="DUF885 DOMAIN-CONTAINING PROTEIN"/>
    <property type="match status" value="1"/>
</dbReference>
<keyword evidence="3" id="KW-1185">Reference proteome</keyword>
<organism evidence="2 3">
    <name type="scientific">Altericroceibacterium spongiae</name>
    <dbReference type="NCBI Taxonomy" id="2320269"/>
    <lineage>
        <taxon>Bacteria</taxon>
        <taxon>Pseudomonadati</taxon>
        <taxon>Pseudomonadota</taxon>
        <taxon>Alphaproteobacteria</taxon>
        <taxon>Sphingomonadales</taxon>
        <taxon>Erythrobacteraceae</taxon>
        <taxon>Altericroceibacterium</taxon>
    </lineage>
</organism>
<dbReference type="Proteomes" id="UP000284395">
    <property type="component" value="Unassembled WGS sequence"/>
</dbReference>
<evidence type="ECO:0000313" key="2">
    <source>
        <dbReference type="EMBL" id="RKF18198.1"/>
    </source>
</evidence>
<reference evidence="2 3" key="1">
    <citation type="submission" date="2018-09" db="EMBL/GenBank/DDBJ databases">
        <title>Altererythrobacter spongiae sp. nov., isolated from a marine sponge.</title>
        <authorList>
            <person name="Zhuang L."/>
            <person name="Luo L."/>
        </authorList>
    </citation>
    <scope>NUCLEOTIDE SEQUENCE [LARGE SCALE GENOMIC DNA]</scope>
    <source>
        <strain evidence="2 3">HN-Y73</strain>
    </source>
</reference>
<protein>
    <submittedName>
        <fullName evidence="2">DUF885 domain-containing protein</fullName>
    </submittedName>
</protein>
<dbReference type="EMBL" id="RAPF01000011">
    <property type="protein sequence ID" value="RKF18198.1"/>
    <property type="molecule type" value="Genomic_DNA"/>
</dbReference>
<evidence type="ECO:0000256" key="1">
    <source>
        <dbReference type="SAM" id="SignalP"/>
    </source>
</evidence>
<dbReference type="PANTHER" id="PTHR33361">
    <property type="entry name" value="GLR0591 PROTEIN"/>
    <property type="match status" value="1"/>
</dbReference>
<evidence type="ECO:0000313" key="3">
    <source>
        <dbReference type="Proteomes" id="UP000284395"/>
    </source>
</evidence>